<organism evidence="1 2">
    <name type="scientific">Nitrobacter hamburgensis (strain DSM 10229 / NCIMB 13809 / X14)</name>
    <dbReference type="NCBI Taxonomy" id="323097"/>
    <lineage>
        <taxon>Bacteria</taxon>
        <taxon>Pseudomonadati</taxon>
        <taxon>Pseudomonadota</taxon>
        <taxon>Alphaproteobacteria</taxon>
        <taxon>Hyphomicrobiales</taxon>
        <taxon>Nitrobacteraceae</taxon>
        <taxon>Nitrobacter</taxon>
    </lineage>
</organism>
<keyword evidence="2" id="KW-1185">Reference proteome</keyword>
<evidence type="ECO:0008006" key="3">
    <source>
        <dbReference type="Google" id="ProtNLM"/>
    </source>
</evidence>
<dbReference type="EMBL" id="CP000319">
    <property type="protein sequence ID" value="ABE61517.1"/>
    <property type="molecule type" value="Genomic_DNA"/>
</dbReference>
<dbReference type="RefSeq" id="WP_011509221.1">
    <property type="nucleotide sequence ID" value="NC_007964.1"/>
</dbReference>
<reference evidence="1 2" key="1">
    <citation type="submission" date="2006-03" db="EMBL/GenBank/DDBJ databases">
        <title>Complete sequence of chromosome of Nitrobacter hamburgensis X14.</title>
        <authorList>
            <consortium name="US DOE Joint Genome Institute"/>
            <person name="Copeland A."/>
            <person name="Lucas S."/>
            <person name="Lapidus A."/>
            <person name="Barry K."/>
            <person name="Detter J.C."/>
            <person name="Glavina del Rio T."/>
            <person name="Hammon N."/>
            <person name="Israni S."/>
            <person name="Dalin E."/>
            <person name="Tice H."/>
            <person name="Pitluck S."/>
            <person name="Chain P."/>
            <person name="Malfatti S."/>
            <person name="Shin M."/>
            <person name="Vergez L."/>
            <person name="Schmutz J."/>
            <person name="Larimer F."/>
            <person name="Land M."/>
            <person name="Hauser L."/>
            <person name="Kyrpides N."/>
            <person name="Ivanova N."/>
            <person name="Ward B."/>
            <person name="Arp D."/>
            <person name="Klotz M."/>
            <person name="Stein L."/>
            <person name="O'Mullan G."/>
            <person name="Starkenburg S."/>
            <person name="Sayavedra L."/>
            <person name="Poret-Peterson A.T."/>
            <person name="Gentry M.E."/>
            <person name="Bruce D."/>
            <person name="Richardson P."/>
        </authorList>
    </citation>
    <scope>NUCLEOTIDE SEQUENCE [LARGE SCALE GENOMIC DNA]</scope>
    <source>
        <strain evidence="2">DSM 10229 / NCIMB 13809 / X14</strain>
    </source>
</reference>
<name>Q1QQI0_NITHX</name>
<proteinExistence type="predicted"/>
<gene>
    <name evidence="1" type="ordered locus">Nham_0629</name>
</gene>
<dbReference type="OrthoDB" id="72286at2"/>
<dbReference type="Gene3D" id="6.10.80.10">
    <property type="entry name" value="Hexameric tyrosine-coordinated heme protein (HTHP)"/>
    <property type="match status" value="1"/>
</dbReference>
<dbReference type="Proteomes" id="UP000001953">
    <property type="component" value="Chromosome"/>
</dbReference>
<evidence type="ECO:0000313" key="2">
    <source>
        <dbReference type="Proteomes" id="UP000001953"/>
    </source>
</evidence>
<protein>
    <recommendedName>
        <fullName evidence="3">Hexameric tyrosine-coordinated heme protein (HTHP)</fullName>
    </recommendedName>
</protein>
<dbReference type="KEGG" id="nha:Nham_0629"/>
<dbReference type="InterPro" id="IPR021111">
    <property type="entry name" value="Hexamer_Tyr-coord_heme_pr_HTHP"/>
</dbReference>
<dbReference type="HOGENOM" id="CLU_175440_1_0_5"/>
<dbReference type="eggNOG" id="ENOG5032YGW">
    <property type="taxonomic scope" value="Bacteria"/>
</dbReference>
<sequence length="75" mass="8432">MSDTWLPSLKTDTPQAGFELAVKLSRVGVKYTQPSDEVRSSLRSDYDHDTTQLIASSHVIAVHFQTVAAANNWWR</sequence>
<dbReference type="InterPro" id="IPR038125">
    <property type="entry name" value="HTHP_sf"/>
</dbReference>
<dbReference type="Pfam" id="PF11534">
    <property type="entry name" value="HTHP"/>
    <property type="match status" value="1"/>
</dbReference>
<accession>Q1QQI0</accession>
<dbReference type="STRING" id="323097.Nham_0629"/>
<dbReference type="AlphaFoldDB" id="Q1QQI0"/>
<evidence type="ECO:0000313" key="1">
    <source>
        <dbReference type="EMBL" id="ABE61517.1"/>
    </source>
</evidence>